<gene>
    <name evidence="1" type="ORF">AKJ56_02375</name>
</gene>
<evidence type="ECO:0000313" key="2">
    <source>
        <dbReference type="Proteomes" id="UP000070175"/>
    </source>
</evidence>
<organism evidence="1 2">
    <name type="scientific">candidate division MSBL1 archaeon SCGC-AAA382N08</name>
    <dbReference type="NCBI Taxonomy" id="1698285"/>
    <lineage>
        <taxon>Archaea</taxon>
        <taxon>Methanobacteriati</taxon>
        <taxon>Methanobacteriota</taxon>
        <taxon>candidate division MSBL1</taxon>
    </lineage>
</organism>
<evidence type="ECO:0000313" key="1">
    <source>
        <dbReference type="EMBL" id="KXB07785.1"/>
    </source>
</evidence>
<name>A0A133VMU9_9EURY</name>
<protein>
    <submittedName>
        <fullName evidence="1">Uncharacterized protein</fullName>
    </submittedName>
</protein>
<reference evidence="1 2" key="1">
    <citation type="journal article" date="2016" name="Sci. Rep.">
        <title>Metabolic traits of an uncultured archaeal lineage -MSBL1- from brine pools of the Red Sea.</title>
        <authorList>
            <person name="Mwirichia R."/>
            <person name="Alam I."/>
            <person name="Rashid M."/>
            <person name="Vinu M."/>
            <person name="Ba-Alawi W."/>
            <person name="Anthony Kamau A."/>
            <person name="Kamanda Ngugi D."/>
            <person name="Goker M."/>
            <person name="Klenk H.P."/>
            <person name="Bajic V."/>
            <person name="Stingl U."/>
        </authorList>
    </citation>
    <scope>NUCLEOTIDE SEQUENCE [LARGE SCALE GENOMIC DNA]</scope>
    <source>
        <strain evidence="1">SCGC-AAA382N08</strain>
    </source>
</reference>
<keyword evidence="2" id="KW-1185">Reference proteome</keyword>
<dbReference type="EMBL" id="LHYJ01000054">
    <property type="protein sequence ID" value="KXB07785.1"/>
    <property type="molecule type" value="Genomic_DNA"/>
</dbReference>
<sequence>MNKTFLQVFPQCGKNPFSKSPKFKDIYFSFSLKRKSVSFLVALLILLQFKPRVFKVRLFEISEKFIQRRLLINLQVLG</sequence>
<dbReference type="Proteomes" id="UP000070175">
    <property type="component" value="Unassembled WGS sequence"/>
</dbReference>
<accession>A0A133VMU9</accession>
<proteinExistence type="predicted"/>
<comment type="caution">
    <text evidence="1">The sequence shown here is derived from an EMBL/GenBank/DDBJ whole genome shotgun (WGS) entry which is preliminary data.</text>
</comment>
<dbReference type="AlphaFoldDB" id="A0A133VMU9"/>